<evidence type="ECO:0000313" key="5">
    <source>
        <dbReference type="EMBL" id="BBI34612.1"/>
    </source>
</evidence>
<dbReference type="GO" id="GO:0006310">
    <property type="term" value="P:DNA recombination"/>
    <property type="evidence" value="ECO:0007669"/>
    <property type="project" value="InterPro"/>
</dbReference>
<comment type="catalytic activity">
    <reaction evidence="3">
        <text>ATP + (deoxyribonucleotide)n-3'-hydroxyl + 5'-phospho-(deoxyribonucleotide)m = (deoxyribonucleotide)n+m + AMP + diphosphate.</text>
        <dbReference type="EC" id="6.5.1.1"/>
    </reaction>
</comment>
<dbReference type="PANTHER" id="PTHR45674">
    <property type="entry name" value="DNA LIGASE 1/3 FAMILY MEMBER"/>
    <property type="match status" value="1"/>
</dbReference>
<reference evidence="5 6" key="1">
    <citation type="submission" date="2019-01" db="EMBL/GenBank/DDBJ databases">
        <title>Complete genome sequence of Cohnella hallensis HS21 isolated from Korean fir (Abies koreana) rhizospheric soil.</title>
        <authorList>
            <person name="Jiang L."/>
            <person name="Kang S.W."/>
            <person name="Kim S."/>
            <person name="Jung J."/>
            <person name="Kim C.Y."/>
            <person name="Kim D.H."/>
            <person name="Kim S.W."/>
            <person name="Lee J."/>
        </authorList>
    </citation>
    <scope>NUCLEOTIDE SEQUENCE [LARGE SCALE GENOMIC DNA]</scope>
    <source>
        <strain evidence="5 6">HS21</strain>
    </source>
</reference>
<evidence type="ECO:0000256" key="3">
    <source>
        <dbReference type="ARBA" id="ARBA00034003"/>
    </source>
</evidence>
<dbReference type="Proteomes" id="UP000289856">
    <property type="component" value="Chromosome"/>
</dbReference>
<name>A0A3T1D934_9BACL</name>
<protein>
    <submittedName>
        <fullName evidence="5">SPBc2 prophage-derived DNA ligase-like protein LigB</fullName>
    </submittedName>
</protein>
<proteinExistence type="inferred from homology"/>
<dbReference type="PANTHER" id="PTHR45674:SF4">
    <property type="entry name" value="DNA LIGASE 1"/>
    <property type="match status" value="1"/>
</dbReference>
<dbReference type="RefSeq" id="WP_130612231.1">
    <property type="nucleotide sequence ID" value="NZ_AP019400.1"/>
</dbReference>
<keyword evidence="6" id="KW-1185">Reference proteome</keyword>
<dbReference type="GO" id="GO:0006281">
    <property type="term" value="P:DNA repair"/>
    <property type="evidence" value="ECO:0007669"/>
    <property type="project" value="InterPro"/>
</dbReference>
<dbReference type="SUPFAM" id="SSF56091">
    <property type="entry name" value="DNA ligase/mRNA capping enzyme, catalytic domain"/>
    <property type="match status" value="1"/>
</dbReference>
<feature type="domain" description="ATP-dependent DNA ligase family profile" evidence="4">
    <location>
        <begin position="103"/>
        <end position="141"/>
    </location>
</feature>
<accession>A0A3T1D934</accession>
<comment type="similarity">
    <text evidence="1">Belongs to the ATP-dependent DNA ligase family.</text>
</comment>
<dbReference type="KEGG" id="cohn:KCTCHS21_40110"/>
<keyword evidence="2 5" id="KW-0436">Ligase</keyword>
<dbReference type="Pfam" id="PF01068">
    <property type="entry name" value="DNA_ligase_A_M"/>
    <property type="match status" value="1"/>
</dbReference>
<evidence type="ECO:0000256" key="1">
    <source>
        <dbReference type="ARBA" id="ARBA00007572"/>
    </source>
</evidence>
<dbReference type="PROSITE" id="PS50160">
    <property type="entry name" value="DNA_LIGASE_A3"/>
    <property type="match status" value="1"/>
</dbReference>
<dbReference type="InterPro" id="IPR012340">
    <property type="entry name" value="NA-bd_OB-fold"/>
</dbReference>
<evidence type="ECO:0000313" key="6">
    <source>
        <dbReference type="Proteomes" id="UP000289856"/>
    </source>
</evidence>
<evidence type="ECO:0000259" key="4">
    <source>
        <dbReference type="PROSITE" id="PS50160"/>
    </source>
</evidence>
<evidence type="ECO:0000256" key="2">
    <source>
        <dbReference type="ARBA" id="ARBA00022598"/>
    </source>
</evidence>
<organism evidence="5 6">
    <name type="scientific">Cohnella abietis</name>
    <dbReference type="NCBI Taxonomy" id="2507935"/>
    <lineage>
        <taxon>Bacteria</taxon>
        <taxon>Bacillati</taxon>
        <taxon>Bacillota</taxon>
        <taxon>Bacilli</taxon>
        <taxon>Bacillales</taxon>
        <taxon>Paenibacillaceae</taxon>
        <taxon>Cohnella</taxon>
    </lineage>
</organism>
<sequence length="283" mass="32816">MLLPPTQLDEREKPFDDERYIFEPKINGHRLTLSMEGGAVRLYTRHNHDVTRQYPELYNVPIEDNSDFVLDGEVACINPESGSIDFELVMERLTLKKPMQIREAITLLPVHFFVFDILRYKGEDLRGWPLVERKKLLREVLCANNYISPLMSVDNTGVSLFDAIQGKELEGIVAKKKVSKYFDQPEDNWIKIINYNYAVVQIVGYRKNQFGWLLEYRGKNVGILDVAVPSAHKNAFFGVSKVLLTGEDRNFVYVKPQINARVKFRSWTRTGLLRKPVFVEFVV</sequence>
<dbReference type="AlphaFoldDB" id="A0A3T1D934"/>
<dbReference type="EMBL" id="AP019400">
    <property type="protein sequence ID" value="BBI34612.1"/>
    <property type="molecule type" value="Genomic_DNA"/>
</dbReference>
<dbReference type="GO" id="GO:0003910">
    <property type="term" value="F:DNA ligase (ATP) activity"/>
    <property type="evidence" value="ECO:0007669"/>
    <property type="project" value="UniProtKB-EC"/>
</dbReference>
<gene>
    <name evidence="5" type="primary">ligB</name>
    <name evidence="5" type="ORF">KCTCHS21_40110</name>
</gene>
<dbReference type="InterPro" id="IPR050191">
    <property type="entry name" value="ATP-dep_DNA_ligase"/>
</dbReference>
<dbReference type="Gene3D" id="3.30.470.30">
    <property type="entry name" value="DNA ligase/mRNA capping enzyme"/>
    <property type="match status" value="1"/>
</dbReference>
<dbReference type="SUPFAM" id="SSF50249">
    <property type="entry name" value="Nucleic acid-binding proteins"/>
    <property type="match status" value="1"/>
</dbReference>
<dbReference type="GO" id="GO:0005524">
    <property type="term" value="F:ATP binding"/>
    <property type="evidence" value="ECO:0007669"/>
    <property type="project" value="InterPro"/>
</dbReference>
<dbReference type="Gene3D" id="3.30.1490.70">
    <property type="match status" value="1"/>
</dbReference>
<dbReference type="OrthoDB" id="5503604at2"/>
<dbReference type="InterPro" id="IPR012310">
    <property type="entry name" value="DNA_ligase_ATP-dep_cent"/>
</dbReference>